<dbReference type="Proteomes" id="UP001107558">
    <property type="component" value="Chromosome 2"/>
</dbReference>
<evidence type="ECO:0000256" key="5">
    <source>
        <dbReference type="ARBA" id="ARBA00023136"/>
    </source>
</evidence>
<evidence type="ECO:0000256" key="3">
    <source>
        <dbReference type="ARBA" id="ARBA00022692"/>
    </source>
</evidence>
<evidence type="ECO:0000313" key="8">
    <source>
        <dbReference type="Proteomes" id="UP001107558"/>
    </source>
</evidence>
<keyword evidence="6" id="KW-0807">Transducer</keyword>
<comment type="caution">
    <text evidence="7">The sequence shown here is derived from an EMBL/GenBank/DDBJ whole genome shotgun (WGS) entry which is preliminary data.</text>
</comment>
<evidence type="ECO:0000256" key="6">
    <source>
        <dbReference type="RuleBase" id="RU363108"/>
    </source>
</evidence>
<keyword evidence="2 6" id="KW-1003">Cell membrane</keyword>
<dbReference type="EMBL" id="JADBJN010000002">
    <property type="protein sequence ID" value="KAG5679296.1"/>
    <property type="molecule type" value="Genomic_DNA"/>
</dbReference>
<protein>
    <recommendedName>
        <fullName evidence="6">Gustatory receptor</fullName>
    </recommendedName>
</protein>
<keyword evidence="5 6" id="KW-0472">Membrane</keyword>
<feature type="transmembrane region" description="Helical" evidence="6">
    <location>
        <begin position="230"/>
        <end position="255"/>
    </location>
</feature>
<evidence type="ECO:0000256" key="4">
    <source>
        <dbReference type="ARBA" id="ARBA00022989"/>
    </source>
</evidence>
<keyword evidence="4 6" id="KW-1133">Transmembrane helix</keyword>
<reference evidence="7" key="1">
    <citation type="submission" date="2021-03" db="EMBL/GenBank/DDBJ databases">
        <title>Chromosome level genome of the anhydrobiotic midge Polypedilum vanderplanki.</title>
        <authorList>
            <person name="Yoshida Y."/>
            <person name="Kikawada T."/>
            <person name="Gusev O."/>
        </authorList>
    </citation>
    <scope>NUCLEOTIDE SEQUENCE</scope>
    <source>
        <strain evidence="7">NIAS01</strain>
        <tissue evidence="7">Whole body or cell culture</tissue>
    </source>
</reference>
<accession>A0A9J6CBQ4</accession>
<feature type="transmembrane region" description="Helical" evidence="6">
    <location>
        <begin position="76"/>
        <end position="94"/>
    </location>
</feature>
<keyword evidence="6" id="KW-0675">Receptor</keyword>
<feature type="transmembrane region" description="Helical" evidence="6">
    <location>
        <begin position="45"/>
        <end position="64"/>
    </location>
</feature>
<sequence>MENFYTVMKPLCTFGNFLGFFHFSFDSDVRKGNLVFNKIDLLQNIAAIGVLCIIMIANIIQYDLYLYEKDFFEYRVWSWMIYFAIPSILLMIVFQMTKNKKIKKFFNVMASCDEKIYNLNLIIDHRKHKKVVVWLSLLSIFTPVINYIKVLSGDDLEFNTIVQEFFYAYYMLYECFIFIQFIIPTYLIRERFKVLQCFLKKTNINDKSPNIKIFTDIFHELCDSIERINVIYAIHLIPILLLMIISDIFCIYAIARHLILNKTTSDTMISVNSFYFITHSIMKSAIAHIGHTTTLEGEEVRTLVAKITNDAPCKDLSTSIFHNILIQFQTRNLKMKNIFFNVDWRVVLATTSTIVTYLVITCQFQSPSLSN</sequence>
<dbReference type="InterPro" id="IPR013604">
    <property type="entry name" value="7TM_chemorcpt"/>
</dbReference>
<name>A0A9J6CBQ4_POLVA</name>
<evidence type="ECO:0000313" key="7">
    <source>
        <dbReference type="EMBL" id="KAG5679296.1"/>
    </source>
</evidence>
<comment type="caution">
    <text evidence="6">Lacks conserved residue(s) required for the propagation of feature annotation.</text>
</comment>
<keyword evidence="8" id="KW-1185">Reference proteome</keyword>
<feature type="transmembrane region" description="Helical" evidence="6">
    <location>
        <begin position="131"/>
        <end position="148"/>
    </location>
</feature>
<proteinExistence type="inferred from homology"/>
<evidence type="ECO:0000256" key="1">
    <source>
        <dbReference type="ARBA" id="ARBA00004651"/>
    </source>
</evidence>
<dbReference type="GO" id="GO:0007165">
    <property type="term" value="P:signal transduction"/>
    <property type="evidence" value="ECO:0007669"/>
    <property type="project" value="UniProtKB-KW"/>
</dbReference>
<feature type="transmembrane region" description="Helical" evidence="6">
    <location>
        <begin position="168"/>
        <end position="188"/>
    </location>
</feature>
<comment type="subcellular location">
    <subcellularLocation>
        <location evidence="1 6">Cell membrane</location>
        <topology evidence="1 6">Multi-pass membrane protein</topology>
    </subcellularLocation>
</comment>
<dbReference type="GO" id="GO:0005886">
    <property type="term" value="C:plasma membrane"/>
    <property type="evidence" value="ECO:0007669"/>
    <property type="project" value="UniProtKB-SubCell"/>
</dbReference>
<dbReference type="AlphaFoldDB" id="A0A9J6CBQ4"/>
<comment type="function">
    <text evidence="6">Gustatory receptor which mediates acceptance or avoidance behavior, depending on its substrates.</text>
</comment>
<dbReference type="Pfam" id="PF08395">
    <property type="entry name" value="7tm_7"/>
    <property type="match status" value="1"/>
</dbReference>
<keyword evidence="3 6" id="KW-0812">Transmembrane</keyword>
<evidence type="ECO:0000256" key="2">
    <source>
        <dbReference type="ARBA" id="ARBA00022475"/>
    </source>
</evidence>
<comment type="similarity">
    <text evidence="6">Belongs to the insect chemoreceptor superfamily. Gustatory receptor (GR) family.</text>
</comment>
<gene>
    <name evidence="7" type="ORF">PVAND_008874</name>
</gene>
<dbReference type="GO" id="GO:0050909">
    <property type="term" value="P:sensory perception of taste"/>
    <property type="evidence" value="ECO:0007669"/>
    <property type="project" value="InterPro"/>
</dbReference>
<organism evidence="7 8">
    <name type="scientific">Polypedilum vanderplanki</name>
    <name type="common">Sleeping chironomid midge</name>
    <dbReference type="NCBI Taxonomy" id="319348"/>
    <lineage>
        <taxon>Eukaryota</taxon>
        <taxon>Metazoa</taxon>
        <taxon>Ecdysozoa</taxon>
        <taxon>Arthropoda</taxon>
        <taxon>Hexapoda</taxon>
        <taxon>Insecta</taxon>
        <taxon>Pterygota</taxon>
        <taxon>Neoptera</taxon>
        <taxon>Endopterygota</taxon>
        <taxon>Diptera</taxon>
        <taxon>Nematocera</taxon>
        <taxon>Chironomoidea</taxon>
        <taxon>Chironomidae</taxon>
        <taxon>Chironominae</taxon>
        <taxon>Polypedilum</taxon>
        <taxon>Polypedilum</taxon>
    </lineage>
</organism>